<dbReference type="EMBL" id="BAAAXF010000016">
    <property type="protein sequence ID" value="GAA3494359.1"/>
    <property type="molecule type" value="Genomic_DNA"/>
</dbReference>
<dbReference type="SUPFAM" id="SSF47090">
    <property type="entry name" value="PGBD-like"/>
    <property type="match status" value="1"/>
</dbReference>
<feature type="compositionally biased region" description="Low complexity" evidence="1">
    <location>
        <begin position="94"/>
        <end position="106"/>
    </location>
</feature>
<evidence type="ECO:0000259" key="2">
    <source>
        <dbReference type="Pfam" id="PF01471"/>
    </source>
</evidence>
<organism evidence="3 4">
    <name type="scientific">Streptomyces prasinosporus</name>
    <dbReference type="NCBI Taxonomy" id="68256"/>
    <lineage>
        <taxon>Bacteria</taxon>
        <taxon>Bacillati</taxon>
        <taxon>Actinomycetota</taxon>
        <taxon>Actinomycetes</taxon>
        <taxon>Kitasatosporales</taxon>
        <taxon>Streptomycetaceae</taxon>
        <taxon>Streptomyces</taxon>
        <taxon>Streptomyces albogriseolus group</taxon>
    </lineage>
</organism>
<keyword evidence="4" id="KW-1185">Reference proteome</keyword>
<feature type="compositionally biased region" description="Low complexity" evidence="1">
    <location>
        <begin position="219"/>
        <end position="234"/>
    </location>
</feature>
<feature type="compositionally biased region" description="Low complexity" evidence="1">
    <location>
        <begin position="139"/>
        <end position="165"/>
    </location>
</feature>
<feature type="compositionally biased region" description="Low complexity" evidence="1">
    <location>
        <begin position="269"/>
        <end position="285"/>
    </location>
</feature>
<feature type="region of interest" description="Disordered" evidence="1">
    <location>
        <begin position="37"/>
        <end position="315"/>
    </location>
</feature>
<feature type="compositionally biased region" description="Low complexity" evidence="1">
    <location>
        <begin position="242"/>
        <end position="251"/>
    </location>
</feature>
<dbReference type="InterPro" id="IPR002477">
    <property type="entry name" value="Peptidoglycan-bd-like"/>
</dbReference>
<dbReference type="Proteomes" id="UP001501455">
    <property type="component" value="Unassembled WGS sequence"/>
</dbReference>
<comment type="caution">
    <text evidence="3">The sequence shown here is derived from an EMBL/GenBank/DDBJ whole genome shotgun (WGS) entry which is preliminary data.</text>
</comment>
<proteinExistence type="predicted"/>
<dbReference type="InterPro" id="IPR036366">
    <property type="entry name" value="PGBDSf"/>
</dbReference>
<gene>
    <name evidence="3" type="ORF">GCM10019016_014590</name>
</gene>
<sequence>MDQPNGHPCPECGAPRHADNTPSCGCTRRAADALRDTRTAEAAAAEDFDPLRIRPYVDLDGTTPDGLPEATKDAPQAPAREGASAGAPAEGLHPGPATPAGPGRTSAPEEQRTTETRAGNEAPGAPDATMTLKAVSPDAATSGRAARGPAAAAPEAGGAAGTGEAPHADAAHTGSPAHAAPGAENRASAPGGPQVPANTTGSAAHDSAMASKAPRPDAGKPGMAAAAAPEADGPAGTGAAPGAGAFDGPRAQARDAAPDATMTLRAVRPDAGAPGTAKPGAAETPAPDDRTSVLPTPLAPGTARPNVDDLGLFDDATRPLRAVSAGAAAPRPEGAAPRNRRRRGALIAASGAVVALLGAAGWASGLLSYDTPSRDTAAPDDVRASVPDASSAAPSEEPSSEAPSASPSASASASGSPSASASGSPSPSASSSAPSASATAAPSATPSAALSSAPAVAPEPEPEEPVDTAPVLRRGDAGPEVVELQQRLRQVWLYQGDLNGRYGHRVEEAVRHYQWSRGINEELGVYGPLTRSRLESETGGP</sequence>
<evidence type="ECO:0000256" key="1">
    <source>
        <dbReference type="SAM" id="MobiDB-lite"/>
    </source>
</evidence>
<name>A0ABP6TIE4_9ACTN</name>
<dbReference type="InterPro" id="IPR036365">
    <property type="entry name" value="PGBD-like_sf"/>
</dbReference>
<reference evidence="4" key="1">
    <citation type="journal article" date="2019" name="Int. J. Syst. Evol. Microbiol.">
        <title>The Global Catalogue of Microorganisms (GCM) 10K type strain sequencing project: providing services to taxonomists for standard genome sequencing and annotation.</title>
        <authorList>
            <consortium name="The Broad Institute Genomics Platform"/>
            <consortium name="The Broad Institute Genome Sequencing Center for Infectious Disease"/>
            <person name="Wu L."/>
            <person name="Ma J."/>
        </authorList>
    </citation>
    <scope>NUCLEOTIDE SEQUENCE [LARGE SCALE GENOMIC DNA]</scope>
    <source>
        <strain evidence="4">JCM 4816</strain>
    </source>
</reference>
<feature type="domain" description="Peptidoglycan binding-like" evidence="2">
    <location>
        <begin position="478"/>
        <end position="534"/>
    </location>
</feature>
<dbReference type="Gene3D" id="1.10.101.10">
    <property type="entry name" value="PGBD-like superfamily/PGBD"/>
    <property type="match status" value="1"/>
</dbReference>
<evidence type="ECO:0000313" key="3">
    <source>
        <dbReference type="EMBL" id="GAA3494359.1"/>
    </source>
</evidence>
<evidence type="ECO:0000313" key="4">
    <source>
        <dbReference type="Proteomes" id="UP001501455"/>
    </source>
</evidence>
<feature type="compositionally biased region" description="Low complexity" evidence="1">
    <location>
        <begin position="384"/>
        <end position="458"/>
    </location>
</feature>
<feature type="region of interest" description="Disordered" evidence="1">
    <location>
        <begin position="1"/>
        <end position="25"/>
    </location>
</feature>
<accession>A0ABP6TIE4</accession>
<protein>
    <recommendedName>
        <fullName evidence="2">Peptidoglycan binding-like domain-containing protein</fullName>
    </recommendedName>
</protein>
<feature type="region of interest" description="Disordered" evidence="1">
    <location>
        <begin position="365"/>
        <end position="474"/>
    </location>
</feature>
<dbReference type="Pfam" id="PF01471">
    <property type="entry name" value="PG_binding_1"/>
    <property type="match status" value="1"/>
</dbReference>
<feature type="region of interest" description="Disordered" evidence="1">
    <location>
        <begin position="322"/>
        <end position="341"/>
    </location>
</feature>
<feature type="compositionally biased region" description="Low complexity" evidence="1">
    <location>
        <begin position="325"/>
        <end position="337"/>
    </location>
</feature>
<dbReference type="RefSeq" id="WP_193457566.1">
    <property type="nucleotide sequence ID" value="NZ_BAAAXF010000016.1"/>
</dbReference>